<name>A0AAD4Z079_PRUDU</name>
<dbReference type="EMBL" id="JAJFAZ020000005">
    <property type="protein sequence ID" value="KAI5327925.1"/>
    <property type="molecule type" value="Genomic_DNA"/>
</dbReference>
<dbReference type="AlphaFoldDB" id="A0AAD4Z079"/>
<protein>
    <submittedName>
        <fullName evidence="1">Uncharacterized protein</fullName>
    </submittedName>
</protein>
<organism evidence="1 2">
    <name type="scientific">Prunus dulcis</name>
    <name type="common">Almond</name>
    <name type="synonym">Amygdalus dulcis</name>
    <dbReference type="NCBI Taxonomy" id="3755"/>
    <lineage>
        <taxon>Eukaryota</taxon>
        <taxon>Viridiplantae</taxon>
        <taxon>Streptophyta</taxon>
        <taxon>Embryophyta</taxon>
        <taxon>Tracheophyta</taxon>
        <taxon>Spermatophyta</taxon>
        <taxon>Magnoliopsida</taxon>
        <taxon>eudicotyledons</taxon>
        <taxon>Gunneridae</taxon>
        <taxon>Pentapetalae</taxon>
        <taxon>rosids</taxon>
        <taxon>fabids</taxon>
        <taxon>Rosales</taxon>
        <taxon>Rosaceae</taxon>
        <taxon>Amygdaloideae</taxon>
        <taxon>Amygdaleae</taxon>
        <taxon>Prunus</taxon>
    </lineage>
</organism>
<dbReference type="Pfam" id="PF21010">
    <property type="entry name" value="HA2_C"/>
    <property type="match status" value="1"/>
</dbReference>
<accession>A0AAD4Z079</accession>
<evidence type="ECO:0000313" key="2">
    <source>
        <dbReference type="Proteomes" id="UP001054821"/>
    </source>
</evidence>
<sequence>MLSVPNPFIRPKGEAKKAAELQVKARFIHIDGDHLTLLNVYHAYKQNNEDPSWCYHNFVNHRALKAVDNISEAEEKSDGIVLDPVGNFEALLELGFGRGKGEKAGVGVDMDEGE</sequence>
<comment type="caution">
    <text evidence="1">The sequence shown here is derived from an EMBL/GenBank/DDBJ whole genome shotgun (WGS) entry which is preliminary data.</text>
</comment>
<evidence type="ECO:0000313" key="1">
    <source>
        <dbReference type="EMBL" id="KAI5327925.1"/>
    </source>
</evidence>
<proteinExistence type="predicted"/>
<keyword evidence="2" id="KW-1185">Reference proteome</keyword>
<reference evidence="1 2" key="1">
    <citation type="journal article" date="2022" name="G3 (Bethesda)">
        <title>Whole-genome sequence and methylome profiling of the almond [Prunus dulcis (Mill.) D.A. Webb] cultivar 'Nonpareil'.</title>
        <authorList>
            <person name="D'Amico-Willman K.M."/>
            <person name="Ouma W.Z."/>
            <person name="Meulia T."/>
            <person name="Sideli G.M."/>
            <person name="Gradziel T.M."/>
            <person name="Fresnedo-Ramirez J."/>
        </authorList>
    </citation>
    <scope>NUCLEOTIDE SEQUENCE [LARGE SCALE GENOMIC DNA]</scope>
    <source>
        <strain evidence="1">Clone GOH B32 T37-40</strain>
    </source>
</reference>
<gene>
    <name evidence="1" type="ORF">L3X38_027321</name>
</gene>
<dbReference type="Proteomes" id="UP001054821">
    <property type="component" value="Chromosome 5"/>
</dbReference>